<keyword evidence="1" id="KW-0472">Membrane</keyword>
<dbReference type="InterPro" id="IPR024301">
    <property type="entry name" value="Amidase_6"/>
</dbReference>
<evidence type="ECO:0000256" key="1">
    <source>
        <dbReference type="SAM" id="Phobius"/>
    </source>
</evidence>
<protein>
    <submittedName>
        <fullName evidence="3">Putative amidase domain-containing protein</fullName>
    </submittedName>
</protein>
<dbReference type="AlphaFoldDB" id="A0A397VIQ0"/>
<evidence type="ECO:0000313" key="3">
    <source>
        <dbReference type="EMBL" id="RIB22340.1"/>
    </source>
</evidence>
<gene>
    <name evidence="3" type="ORF">C2G38_1006229</name>
</gene>
<sequence>MICKSIYFMIIFIFISVCTAYDRKKAREYAKNYCKNPNKEKYPIFDADCTNFASQVLKNGGILQNDDWYCIKGSCSWWETCKEYNGFRFKKSWTVVDDLYNYLIKSKIARECSPKDLKPGDLIQYKKSGWFFDDWYHTTIVVEQNPTNPKLVYHSSNKCDSNHSFVKDKSDGFRAICIIK</sequence>
<proteinExistence type="predicted"/>
<dbReference type="Proteomes" id="UP000266673">
    <property type="component" value="Unassembled WGS sequence"/>
</dbReference>
<keyword evidence="1" id="KW-1133">Transmembrane helix</keyword>
<keyword evidence="4" id="KW-1185">Reference proteome</keyword>
<comment type="caution">
    <text evidence="3">The sequence shown here is derived from an EMBL/GenBank/DDBJ whole genome shotgun (WGS) entry which is preliminary data.</text>
</comment>
<dbReference type="PANTHER" id="PTHR40032">
    <property type="entry name" value="EXPORTED PROTEIN-RELATED"/>
    <property type="match status" value="1"/>
</dbReference>
<evidence type="ECO:0000313" key="4">
    <source>
        <dbReference type="Proteomes" id="UP000266673"/>
    </source>
</evidence>
<feature type="transmembrane region" description="Helical" evidence="1">
    <location>
        <begin position="6"/>
        <end position="22"/>
    </location>
</feature>
<dbReference type="OrthoDB" id="2438028at2759"/>
<evidence type="ECO:0000259" key="2">
    <source>
        <dbReference type="Pfam" id="PF12671"/>
    </source>
</evidence>
<dbReference type="EMBL" id="QKWP01000314">
    <property type="protein sequence ID" value="RIB22340.1"/>
    <property type="molecule type" value="Genomic_DNA"/>
</dbReference>
<organism evidence="3 4">
    <name type="scientific">Gigaspora rosea</name>
    <dbReference type="NCBI Taxonomy" id="44941"/>
    <lineage>
        <taxon>Eukaryota</taxon>
        <taxon>Fungi</taxon>
        <taxon>Fungi incertae sedis</taxon>
        <taxon>Mucoromycota</taxon>
        <taxon>Glomeromycotina</taxon>
        <taxon>Glomeromycetes</taxon>
        <taxon>Diversisporales</taxon>
        <taxon>Gigasporaceae</taxon>
        <taxon>Gigaspora</taxon>
    </lineage>
</organism>
<keyword evidence="1" id="KW-0812">Transmembrane</keyword>
<reference evidence="3 4" key="1">
    <citation type="submission" date="2018-06" db="EMBL/GenBank/DDBJ databases">
        <title>Comparative genomics reveals the genomic features of Rhizophagus irregularis, R. cerebriforme, R. diaphanum and Gigaspora rosea, and their symbiotic lifestyle signature.</title>
        <authorList>
            <person name="Morin E."/>
            <person name="San Clemente H."/>
            <person name="Chen E.C.H."/>
            <person name="De La Providencia I."/>
            <person name="Hainaut M."/>
            <person name="Kuo A."/>
            <person name="Kohler A."/>
            <person name="Murat C."/>
            <person name="Tang N."/>
            <person name="Roy S."/>
            <person name="Loubradou J."/>
            <person name="Henrissat B."/>
            <person name="Grigoriev I.V."/>
            <person name="Corradi N."/>
            <person name="Roux C."/>
            <person name="Martin F.M."/>
        </authorList>
    </citation>
    <scope>NUCLEOTIDE SEQUENCE [LARGE SCALE GENOMIC DNA]</scope>
    <source>
        <strain evidence="3 4">DAOM 194757</strain>
    </source>
</reference>
<feature type="domain" description="Putative amidase" evidence="2">
    <location>
        <begin position="21"/>
        <end position="164"/>
    </location>
</feature>
<accession>A0A397VIQ0</accession>
<name>A0A397VIQ0_9GLOM</name>
<dbReference type="PANTHER" id="PTHR40032:SF1">
    <property type="entry name" value="EXPORTED PROTEIN"/>
    <property type="match status" value="1"/>
</dbReference>
<dbReference type="Pfam" id="PF12671">
    <property type="entry name" value="Amidase_6"/>
    <property type="match status" value="1"/>
</dbReference>